<evidence type="ECO:0000259" key="13">
    <source>
        <dbReference type="Pfam" id="PF19272"/>
    </source>
</evidence>
<feature type="domain" description="Calcineurin-like phosphoesterase" evidence="12">
    <location>
        <begin position="23"/>
        <end position="272"/>
    </location>
</feature>
<dbReference type="Pfam" id="PF19272">
    <property type="entry name" value="ASMase_C"/>
    <property type="match status" value="1"/>
</dbReference>
<keyword evidence="10" id="KW-0812">Transmembrane</keyword>
<keyword evidence="7" id="KW-0378">Hydrolase</keyword>
<keyword evidence="10" id="KW-1133">Transmembrane helix</keyword>
<dbReference type="InterPro" id="IPR004843">
    <property type="entry name" value="Calcineurin-like_PHP"/>
</dbReference>
<dbReference type="AlphaFoldDB" id="V4A322"/>
<feature type="signal peptide" evidence="11">
    <location>
        <begin position="1"/>
        <end position="16"/>
    </location>
</feature>
<dbReference type="STRING" id="225164.V4A322"/>
<reference evidence="14 15" key="1">
    <citation type="journal article" date="2013" name="Nature">
        <title>Insights into bilaterian evolution from three spiralian genomes.</title>
        <authorList>
            <person name="Simakov O."/>
            <person name="Marletaz F."/>
            <person name="Cho S.J."/>
            <person name="Edsinger-Gonzales E."/>
            <person name="Havlak P."/>
            <person name="Hellsten U."/>
            <person name="Kuo D.H."/>
            <person name="Larsson T."/>
            <person name="Lv J."/>
            <person name="Arendt D."/>
            <person name="Savage R."/>
            <person name="Osoegawa K."/>
            <person name="de Jong P."/>
            <person name="Grimwood J."/>
            <person name="Chapman J.A."/>
            <person name="Shapiro H."/>
            <person name="Aerts A."/>
            <person name="Otillar R.P."/>
            <person name="Terry A.Y."/>
            <person name="Boore J.L."/>
            <person name="Grigoriev I.V."/>
            <person name="Lindberg D.R."/>
            <person name="Seaver E.C."/>
            <person name="Weisblat D.A."/>
            <person name="Putnam N.H."/>
            <person name="Rokhsar D.S."/>
        </authorList>
    </citation>
    <scope>NUCLEOTIDE SEQUENCE [LARGE SCALE GENOMIC DNA]</scope>
</reference>
<keyword evidence="6 11" id="KW-0732">Signal</keyword>
<sequence length="455" mass="52134">MSRLAIFVLCFTIVNCAEDVGWFWHVTDFHYDFSYWTDQLSCNDVVTSPGIFGDYWCDSPWLLIKDSIEGMKGIKSKVDFVLWTGDNIAHIKDENLTLEMNIDSINNITNELKRNFPGIKVYATLGNHDYLPNNQFPPTTNEIYNQIGDMWKDWIGETAQVNQFKTSAYYSLKTVHGLRILGLNTNLYYTSNKVTPNVTDPAGQFQWLDQQLAAAKTNKEKVIITAHIPPGIHTPANIVWFYKQFNDKFLEVIDKHVDSGIIVGMYYGHDHSDGFKVYYNSKDEPAFPIHSAPSVTPWRYKIPEETGDPHNPGVKLVSYNRTTGEPLNIKMYYIDLPDSNSKNKTEWKLEYDFNDVYKTKDVGAASIDDLAKRMTKDRSLIQMYYKYKDVSAGNSGKCDTDCEESILCGFKYYKMSELENCKTTFTNASARVTSTSLIIEFVVTLVTLLITLRLR</sequence>
<evidence type="ECO:0000313" key="15">
    <source>
        <dbReference type="Proteomes" id="UP000030746"/>
    </source>
</evidence>
<dbReference type="GO" id="GO:0005615">
    <property type="term" value="C:extracellular space"/>
    <property type="evidence" value="ECO:0007669"/>
    <property type="project" value="TreeGrafter"/>
</dbReference>
<accession>V4A322</accession>
<dbReference type="CDD" id="cd00842">
    <property type="entry name" value="MPP_ASMase"/>
    <property type="match status" value="1"/>
</dbReference>
<feature type="chain" id="PRO_5004716529" evidence="11">
    <location>
        <begin position="17"/>
        <end position="455"/>
    </location>
</feature>
<dbReference type="OrthoDB" id="348678at2759"/>
<protein>
    <submittedName>
        <fullName evidence="14">Uncharacterized protein</fullName>
    </submittedName>
</protein>
<dbReference type="InterPro" id="IPR029052">
    <property type="entry name" value="Metallo-depent_PP-like"/>
</dbReference>
<dbReference type="GO" id="GO:0008081">
    <property type="term" value="F:phosphoric diester hydrolase activity"/>
    <property type="evidence" value="ECO:0007669"/>
    <property type="project" value="TreeGrafter"/>
</dbReference>
<dbReference type="KEGG" id="lgi:LOTGIDRAFT_213890"/>
<dbReference type="GeneID" id="20246452"/>
<evidence type="ECO:0000256" key="5">
    <source>
        <dbReference type="ARBA" id="ARBA00022723"/>
    </source>
</evidence>
<dbReference type="Gene3D" id="3.60.21.10">
    <property type="match status" value="1"/>
</dbReference>
<dbReference type="HOGENOM" id="CLU_014743_0_2_1"/>
<evidence type="ECO:0000256" key="1">
    <source>
        <dbReference type="ARBA" id="ARBA00001947"/>
    </source>
</evidence>
<evidence type="ECO:0000256" key="6">
    <source>
        <dbReference type="ARBA" id="ARBA00022729"/>
    </source>
</evidence>
<comment type="similarity">
    <text evidence="3">Belongs to the acid sphingomyelinase family.</text>
</comment>
<organism evidence="14 15">
    <name type="scientific">Lottia gigantea</name>
    <name type="common">Giant owl limpet</name>
    <dbReference type="NCBI Taxonomy" id="225164"/>
    <lineage>
        <taxon>Eukaryota</taxon>
        <taxon>Metazoa</taxon>
        <taxon>Spiralia</taxon>
        <taxon>Lophotrochozoa</taxon>
        <taxon>Mollusca</taxon>
        <taxon>Gastropoda</taxon>
        <taxon>Patellogastropoda</taxon>
        <taxon>Lottioidea</taxon>
        <taxon>Lottiidae</taxon>
        <taxon>Lottia</taxon>
    </lineage>
</organism>
<keyword evidence="9" id="KW-0325">Glycoprotein</keyword>
<evidence type="ECO:0000256" key="8">
    <source>
        <dbReference type="ARBA" id="ARBA00022833"/>
    </source>
</evidence>
<evidence type="ECO:0000256" key="9">
    <source>
        <dbReference type="ARBA" id="ARBA00023180"/>
    </source>
</evidence>
<evidence type="ECO:0000256" key="3">
    <source>
        <dbReference type="ARBA" id="ARBA00008234"/>
    </source>
</evidence>
<evidence type="ECO:0000259" key="12">
    <source>
        <dbReference type="Pfam" id="PF00149"/>
    </source>
</evidence>
<dbReference type="PANTHER" id="PTHR10340:SF57">
    <property type="entry name" value="METALLOPHOS DOMAIN-CONTAINING PROTEIN"/>
    <property type="match status" value="1"/>
</dbReference>
<dbReference type="RefSeq" id="XP_009050963.1">
    <property type="nucleotide sequence ID" value="XM_009052715.1"/>
</dbReference>
<evidence type="ECO:0000256" key="11">
    <source>
        <dbReference type="SAM" id="SignalP"/>
    </source>
</evidence>
<comment type="cofactor">
    <cofactor evidence="1">
        <name>Zn(2+)</name>
        <dbReference type="ChEBI" id="CHEBI:29105"/>
    </cofactor>
</comment>
<feature type="domain" description="Sphingomyelin phosphodiesterase C-terminal" evidence="13">
    <location>
        <begin position="289"/>
        <end position="421"/>
    </location>
</feature>
<dbReference type="Pfam" id="PF00149">
    <property type="entry name" value="Metallophos"/>
    <property type="match status" value="1"/>
</dbReference>
<dbReference type="EMBL" id="KB201262">
    <property type="protein sequence ID" value="ESO98258.1"/>
    <property type="molecule type" value="Genomic_DNA"/>
</dbReference>
<evidence type="ECO:0000256" key="2">
    <source>
        <dbReference type="ARBA" id="ARBA00004613"/>
    </source>
</evidence>
<keyword evidence="5" id="KW-0479">Metal-binding</keyword>
<evidence type="ECO:0000256" key="10">
    <source>
        <dbReference type="SAM" id="Phobius"/>
    </source>
</evidence>
<dbReference type="SUPFAM" id="SSF56300">
    <property type="entry name" value="Metallo-dependent phosphatases"/>
    <property type="match status" value="1"/>
</dbReference>
<dbReference type="PANTHER" id="PTHR10340">
    <property type="entry name" value="SPHINGOMYELIN PHOSPHODIESTERASE"/>
    <property type="match status" value="1"/>
</dbReference>
<keyword evidence="8" id="KW-0862">Zinc</keyword>
<dbReference type="GO" id="GO:0046872">
    <property type="term" value="F:metal ion binding"/>
    <property type="evidence" value="ECO:0007669"/>
    <property type="project" value="UniProtKB-KW"/>
</dbReference>
<keyword evidence="15" id="KW-1185">Reference proteome</keyword>
<gene>
    <name evidence="14" type="ORF">LOTGIDRAFT_213890</name>
</gene>
<feature type="transmembrane region" description="Helical" evidence="10">
    <location>
        <begin position="432"/>
        <end position="452"/>
    </location>
</feature>
<dbReference type="InterPro" id="IPR041805">
    <property type="entry name" value="ASMase/PPN1_MPP"/>
</dbReference>
<keyword evidence="10" id="KW-0472">Membrane</keyword>
<name>V4A322_LOTGI</name>
<evidence type="ECO:0000256" key="7">
    <source>
        <dbReference type="ARBA" id="ARBA00022801"/>
    </source>
</evidence>
<dbReference type="Proteomes" id="UP000030746">
    <property type="component" value="Unassembled WGS sequence"/>
</dbReference>
<keyword evidence="4" id="KW-0964">Secreted</keyword>
<dbReference type="OMA" id="PMWEASY"/>
<dbReference type="CTD" id="20246452"/>
<comment type="subcellular location">
    <subcellularLocation>
        <location evidence="2">Secreted</location>
    </subcellularLocation>
</comment>
<evidence type="ECO:0000256" key="4">
    <source>
        <dbReference type="ARBA" id="ARBA00022525"/>
    </source>
</evidence>
<proteinExistence type="inferred from homology"/>
<dbReference type="InterPro" id="IPR045473">
    <property type="entry name" value="ASM_C"/>
</dbReference>
<evidence type="ECO:0000313" key="14">
    <source>
        <dbReference type="EMBL" id="ESO98258.1"/>
    </source>
</evidence>